<feature type="transmembrane region" description="Helical" evidence="2">
    <location>
        <begin position="145"/>
        <end position="167"/>
    </location>
</feature>
<dbReference type="Pfam" id="PF02632">
    <property type="entry name" value="BioY"/>
    <property type="match status" value="1"/>
</dbReference>
<comment type="caution">
    <text evidence="3">The sequence shown here is derived from an EMBL/GenBank/DDBJ whole genome shotgun (WGS) entry which is preliminary data.</text>
</comment>
<accession>A0A444L6G8</accession>
<keyword evidence="1" id="KW-0813">Transport</keyword>
<organism evidence="3 4">
    <name type="scientific">Methanosuratincola subterraneus</name>
    <dbReference type="NCBI Taxonomy" id="2593994"/>
    <lineage>
        <taxon>Archaea</taxon>
        <taxon>Thermoproteota</taxon>
        <taxon>Methanosuratincolia</taxon>
        <taxon>Candidatus Methanomethylicales</taxon>
        <taxon>Candidatus Methanomethylicaceae</taxon>
        <taxon>Candidatus Methanosuratincola (ex Vanwonterghem et al. 2016)</taxon>
    </lineage>
</organism>
<gene>
    <name evidence="3" type="ORF">Metus_1156</name>
</gene>
<proteinExistence type="inferred from homology"/>
<protein>
    <submittedName>
        <fullName evidence="3">Substrate-specific component BioY of biotin ECF transporter</fullName>
    </submittedName>
</protein>
<evidence type="ECO:0000313" key="3">
    <source>
        <dbReference type="EMBL" id="RWX73182.1"/>
    </source>
</evidence>
<dbReference type="PIRSF" id="PIRSF016661">
    <property type="entry name" value="BioY"/>
    <property type="match status" value="1"/>
</dbReference>
<comment type="subcellular location">
    <subcellularLocation>
        <location evidence="1">Cell membrane</location>
        <topology evidence="1">Multi-pass membrane protein</topology>
    </subcellularLocation>
</comment>
<dbReference type="AlphaFoldDB" id="A0A444L6G8"/>
<name>A0A444L6G8_METS7</name>
<keyword evidence="2" id="KW-0812">Transmembrane</keyword>
<dbReference type="Gene3D" id="1.10.1760.20">
    <property type="match status" value="1"/>
</dbReference>
<evidence type="ECO:0000256" key="1">
    <source>
        <dbReference type="PIRNR" id="PIRNR016661"/>
    </source>
</evidence>
<reference evidence="3 4" key="1">
    <citation type="submission" date="2018-12" db="EMBL/GenBank/DDBJ databases">
        <title>The complete genome of the methanogenic archaea of the candidate phylum Verstraetearchaeota, obtained from the metagenome of underground thermal water.</title>
        <authorList>
            <person name="Kadnikov V.V."/>
            <person name="Mardanov A.V."/>
            <person name="Beletsky A.V."/>
            <person name="Karnachuk O.V."/>
            <person name="Ravin N.V."/>
        </authorList>
    </citation>
    <scope>NUCLEOTIDE SEQUENCE [LARGE SCALE GENOMIC DNA]</scope>
    <source>
        <strain evidence="3">Ch88</strain>
    </source>
</reference>
<keyword evidence="1 2" id="KW-0472">Membrane</keyword>
<keyword evidence="1" id="KW-1003">Cell membrane</keyword>
<feature type="transmembrane region" description="Helical" evidence="2">
    <location>
        <begin position="112"/>
        <end position="133"/>
    </location>
</feature>
<dbReference type="GO" id="GO:0005886">
    <property type="term" value="C:plasma membrane"/>
    <property type="evidence" value="ECO:0007669"/>
    <property type="project" value="UniProtKB-SubCell"/>
</dbReference>
<dbReference type="EMBL" id="RXGA01000003">
    <property type="protein sequence ID" value="RWX73182.1"/>
    <property type="molecule type" value="Genomic_DNA"/>
</dbReference>
<evidence type="ECO:0000256" key="2">
    <source>
        <dbReference type="SAM" id="Phobius"/>
    </source>
</evidence>
<comment type="similarity">
    <text evidence="1">Belongs to the BioY family.</text>
</comment>
<feature type="transmembrane region" description="Helical" evidence="2">
    <location>
        <begin position="88"/>
        <end position="105"/>
    </location>
</feature>
<dbReference type="PANTHER" id="PTHR34295:SF1">
    <property type="entry name" value="BIOTIN TRANSPORTER BIOY"/>
    <property type="match status" value="1"/>
</dbReference>
<dbReference type="InterPro" id="IPR003784">
    <property type="entry name" value="BioY"/>
</dbReference>
<sequence length="172" mass="18163">MKRSMPRAKQLSLAAVFAALTAVGALISIPFYPVPLSLQTLFLYLCVLILKERAPLSQGIYLAMGAAGLPVFARGMAGYSVLIGPTGGFLLGFLLASLVSGLMLSNSGGRRFAEVAAIGICMAIVFLLGWVWLAGWMGWNFSAALWAGVIPFLPGDFLKAGVALTVAKKIRL</sequence>
<dbReference type="PANTHER" id="PTHR34295">
    <property type="entry name" value="BIOTIN TRANSPORTER BIOY"/>
    <property type="match status" value="1"/>
</dbReference>
<dbReference type="Proteomes" id="UP000288215">
    <property type="component" value="Unassembled WGS sequence"/>
</dbReference>
<keyword evidence="2" id="KW-1133">Transmembrane helix</keyword>
<evidence type="ECO:0000313" key="4">
    <source>
        <dbReference type="Proteomes" id="UP000288215"/>
    </source>
</evidence>
<dbReference type="GO" id="GO:0015225">
    <property type="term" value="F:biotin transmembrane transporter activity"/>
    <property type="evidence" value="ECO:0007669"/>
    <property type="project" value="UniProtKB-UniRule"/>
</dbReference>